<sequence>MGDDTSCSSMAKRSLLPDKHERFDDPTPHTAEEVQILLQLVGPVMVTTFFDFFPGFMSIVLAGNMESPNALQYVNAATFSIMLLTLMSTAVGLGLASALDTLCSQAYGAKRLDRIGEYAQTGVIVLSVNLLLVIATSWYAEEILTWLGQDADVARLSSSFSRWMLPGIPFLYAYELTRKALQAQNILTPLVIIAVVGNAVNIGAGYGLAYHTSLGFDGIAIGRSLGNMVLPLCLIPYFVWRPHHLKQWWISPWSFNVATSHLRVFLWLGIPGMLMNAMEMWGLETLSILSGLLPESVVAVAAHSVLVNVNLLVYTTFSGLSVAANIRVGNCLGACAPNKARLARTVALWIKLAVASSFALILYRLSNVIPRLFLAAGDSADLASNVMAIWSPLTVADGLNCVTQGVFRGAGKQKSAAITNALAYYGAGIPVAVYLSFQCHLGVEGLWFGTGLGDVLAVSILTILMLGWSWEKLATDANTRANF</sequence>
<dbReference type="AlphaFoldDB" id="A0A6A3XRI1"/>
<evidence type="ECO:0000256" key="3">
    <source>
        <dbReference type="ARBA" id="ARBA00022692"/>
    </source>
</evidence>
<evidence type="ECO:0000313" key="13">
    <source>
        <dbReference type="Proteomes" id="UP000429523"/>
    </source>
</evidence>
<dbReference type="InterPro" id="IPR045069">
    <property type="entry name" value="MATE_euk"/>
</dbReference>
<dbReference type="Proteomes" id="UP000429523">
    <property type="component" value="Unassembled WGS sequence"/>
</dbReference>
<dbReference type="EMBL" id="QXFZ01000708">
    <property type="protein sequence ID" value="KAE9107338.1"/>
    <property type="molecule type" value="Genomic_DNA"/>
</dbReference>
<evidence type="ECO:0000313" key="8">
    <source>
        <dbReference type="EMBL" id="KAE9006133.1"/>
    </source>
</evidence>
<evidence type="ECO:0000313" key="18">
    <source>
        <dbReference type="Proteomes" id="UP000460718"/>
    </source>
</evidence>
<accession>A0A6A3XRI1</accession>
<feature type="transmembrane region" description="Helical" evidence="6">
    <location>
        <begin position="298"/>
        <end position="317"/>
    </location>
</feature>
<feature type="transmembrane region" description="Helical" evidence="6">
    <location>
        <begin position="118"/>
        <end position="140"/>
    </location>
</feature>
<comment type="similarity">
    <text evidence="2">Belongs to the multi antimicrobial extrusion (MATE) (TC 2.A.66.1) family.</text>
</comment>
<dbReference type="Proteomes" id="UP000441208">
    <property type="component" value="Unassembled WGS sequence"/>
</dbReference>
<feature type="transmembrane region" description="Helical" evidence="6">
    <location>
        <begin position="73"/>
        <end position="97"/>
    </location>
</feature>
<gene>
    <name evidence="12" type="ORF">PF001_g12004</name>
    <name evidence="11" type="ORF">PF005_g12739</name>
    <name evidence="10" type="ORF">PF006_g11866</name>
    <name evidence="9" type="ORF">PF007_g13074</name>
    <name evidence="7" type="ORF">PF009_g13958</name>
    <name evidence="8" type="ORF">PF011_g11734</name>
</gene>
<dbReference type="GO" id="GO:1990961">
    <property type="term" value="P:xenobiotic detoxification by transmembrane export across the plasma membrane"/>
    <property type="evidence" value="ECO:0007669"/>
    <property type="project" value="InterPro"/>
</dbReference>
<dbReference type="PANTHER" id="PTHR11206">
    <property type="entry name" value="MULTIDRUG RESISTANCE PROTEIN"/>
    <property type="match status" value="1"/>
</dbReference>
<feature type="transmembrane region" description="Helical" evidence="6">
    <location>
        <begin position="261"/>
        <end position="278"/>
    </location>
</feature>
<comment type="caution">
    <text evidence="11">The sequence shown here is derived from an EMBL/GenBank/DDBJ whole genome shotgun (WGS) entry which is preliminary data.</text>
</comment>
<keyword evidence="4 6" id="KW-1133">Transmembrane helix</keyword>
<comment type="subcellular location">
    <subcellularLocation>
        <location evidence="1">Membrane</location>
        <topology evidence="1">Multi-pass membrane protein</topology>
    </subcellularLocation>
</comment>
<keyword evidence="14" id="KW-1185">Reference proteome</keyword>
<dbReference type="EMBL" id="QXGB01000683">
    <property type="protein sequence ID" value="KAE9207116.1"/>
    <property type="molecule type" value="Genomic_DNA"/>
</dbReference>
<feature type="transmembrane region" description="Helical" evidence="6">
    <location>
        <begin position="36"/>
        <end position="61"/>
    </location>
</feature>
<name>A0A6A3XRI1_9STRA</name>
<evidence type="ECO:0000313" key="9">
    <source>
        <dbReference type="EMBL" id="KAE9107338.1"/>
    </source>
</evidence>
<feature type="transmembrane region" description="Helical" evidence="6">
    <location>
        <begin position="189"/>
        <end position="209"/>
    </location>
</feature>
<dbReference type="Proteomes" id="UP000460718">
    <property type="component" value="Unassembled WGS sequence"/>
</dbReference>
<feature type="transmembrane region" description="Helical" evidence="6">
    <location>
        <begin position="221"/>
        <end position="240"/>
    </location>
</feature>
<reference evidence="13 14" key="1">
    <citation type="submission" date="2018-08" db="EMBL/GenBank/DDBJ databases">
        <title>Genomic investigation of the strawberry pathogen Phytophthora fragariae indicates pathogenicity is determined by transcriptional variation in three key races.</title>
        <authorList>
            <person name="Adams T.M."/>
            <person name="Armitage A.D."/>
            <person name="Sobczyk M.K."/>
            <person name="Bates H.J."/>
            <person name="Dunwell J.M."/>
            <person name="Nellist C.F."/>
            <person name="Harrison R.J."/>
        </authorList>
    </citation>
    <scope>NUCLEOTIDE SEQUENCE [LARGE SCALE GENOMIC DNA]</scope>
    <source>
        <strain evidence="12 15">A4</strain>
        <strain evidence="11 14">NOV-27</strain>
        <strain evidence="10 16">NOV-5</strain>
        <strain evidence="9 17">NOV-71</strain>
        <strain evidence="7 13">NOV-9</strain>
        <strain evidence="8 18">SCRP245</strain>
    </source>
</reference>
<evidence type="ECO:0000256" key="1">
    <source>
        <dbReference type="ARBA" id="ARBA00004141"/>
    </source>
</evidence>
<dbReference type="EMBL" id="QXGF01000748">
    <property type="protein sequence ID" value="KAE8936111.1"/>
    <property type="molecule type" value="Genomic_DNA"/>
</dbReference>
<evidence type="ECO:0008006" key="19">
    <source>
        <dbReference type="Google" id="ProtNLM"/>
    </source>
</evidence>
<dbReference type="Proteomes" id="UP000437068">
    <property type="component" value="Unassembled WGS sequence"/>
</dbReference>
<dbReference type="Pfam" id="PF01554">
    <property type="entry name" value="MatE"/>
    <property type="match status" value="2"/>
</dbReference>
<dbReference type="CDD" id="cd13132">
    <property type="entry name" value="MATE_eukaryotic"/>
    <property type="match status" value="1"/>
</dbReference>
<keyword evidence="5 6" id="KW-0472">Membrane</keyword>
<evidence type="ECO:0000313" key="10">
    <source>
        <dbReference type="EMBL" id="KAE9143073.1"/>
    </source>
</evidence>
<dbReference type="Proteomes" id="UP000433483">
    <property type="component" value="Unassembled WGS sequence"/>
</dbReference>
<evidence type="ECO:0000256" key="5">
    <source>
        <dbReference type="ARBA" id="ARBA00023136"/>
    </source>
</evidence>
<organism evidence="11 14">
    <name type="scientific">Phytophthora fragariae</name>
    <dbReference type="NCBI Taxonomy" id="53985"/>
    <lineage>
        <taxon>Eukaryota</taxon>
        <taxon>Sar</taxon>
        <taxon>Stramenopiles</taxon>
        <taxon>Oomycota</taxon>
        <taxon>Peronosporomycetes</taxon>
        <taxon>Peronosporales</taxon>
        <taxon>Peronosporaceae</taxon>
        <taxon>Phytophthora</taxon>
    </lineage>
</organism>
<evidence type="ECO:0000313" key="17">
    <source>
        <dbReference type="Proteomes" id="UP000441208"/>
    </source>
</evidence>
<evidence type="ECO:0000313" key="15">
    <source>
        <dbReference type="Proteomes" id="UP000437068"/>
    </source>
</evidence>
<evidence type="ECO:0000256" key="4">
    <source>
        <dbReference type="ARBA" id="ARBA00022989"/>
    </source>
</evidence>
<dbReference type="NCBIfam" id="TIGR00797">
    <property type="entry name" value="matE"/>
    <property type="match status" value="1"/>
</dbReference>
<evidence type="ECO:0000313" key="14">
    <source>
        <dbReference type="Proteomes" id="UP000433483"/>
    </source>
</evidence>
<dbReference type="Proteomes" id="UP000440732">
    <property type="component" value="Unassembled WGS sequence"/>
</dbReference>
<dbReference type="GO" id="GO:0016020">
    <property type="term" value="C:membrane"/>
    <property type="evidence" value="ECO:0007669"/>
    <property type="project" value="UniProtKB-SubCell"/>
</dbReference>
<dbReference type="EMBL" id="QXGE01000655">
    <property type="protein sequence ID" value="KAE9306675.1"/>
    <property type="molecule type" value="Genomic_DNA"/>
</dbReference>
<evidence type="ECO:0000313" key="7">
    <source>
        <dbReference type="EMBL" id="KAE8936111.1"/>
    </source>
</evidence>
<evidence type="ECO:0000256" key="2">
    <source>
        <dbReference type="ARBA" id="ARBA00010199"/>
    </source>
</evidence>
<dbReference type="GO" id="GO:0015297">
    <property type="term" value="F:antiporter activity"/>
    <property type="evidence" value="ECO:0007669"/>
    <property type="project" value="InterPro"/>
</dbReference>
<dbReference type="GO" id="GO:0042910">
    <property type="term" value="F:xenobiotic transmembrane transporter activity"/>
    <property type="evidence" value="ECO:0007669"/>
    <property type="project" value="InterPro"/>
</dbReference>
<dbReference type="InterPro" id="IPR002528">
    <property type="entry name" value="MATE_fam"/>
</dbReference>
<dbReference type="OrthoDB" id="114522at2759"/>
<keyword evidence="3 6" id="KW-0812">Transmembrane</keyword>
<evidence type="ECO:0000313" key="11">
    <source>
        <dbReference type="EMBL" id="KAE9207116.1"/>
    </source>
</evidence>
<evidence type="ECO:0000313" key="12">
    <source>
        <dbReference type="EMBL" id="KAE9306675.1"/>
    </source>
</evidence>
<protein>
    <recommendedName>
        <fullName evidence="19">Multidrug and toxin extrusion protein 1</fullName>
    </recommendedName>
</protein>
<dbReference type="EMBL" id="QXFW01000658">
    <property type="protein sequence ID" value="KAE9006133.1"/>
    <property type="molecule type" value="Genomic_DNA"/>
</dbReference>
<evidence type="ECO:0000313" key="16">
    <source>
        <dbReference type="Proteomes" id="UP000440732"/>
    </source>
</evidence>
<evidence type="ECO:0000256" key="6">
    <source>
        <dbReference type="SAM" id="Phobius"/>
    </source>
</evidence>
<dbReference type="EMBL" id="QXGA01000647">
    <property type="protein sequence ID" value="KAE9143073.1"/>
    <property type="molecule type" value="Genomic_DNA"/>
</dbReference>
<proteinExistence type="inferred from homology"/>
<feature type="transmembrane region" description="Helical" evidence="6">
    <location>
        <begin position="446"/>
        <end position="470"/>
    </location>
</feature>